<dbReference type="PANTHER" id="PTHR43304:SF1">
    <property type="entry name" value="PAC DOMAIN-CONTAINING PROTEIN"/>
    <property type="match status" value="1"/>
</dbReference>
<dbReference type="Gene3D" id="3.40.50.2300">
    <property type="match status" value="1"/>
</dbReference>
<name>A0A2S8FIG6_9BACT</name>
<dbReference type="PANTHER" id="PTHR43304">
    <property type="entry name" value="PHYTOCHROME-LIKE PROTEIN CPH1"/>
    <property type="match status" value="1"/>
</dbReference>
<evidence type="ECO:0000256" key="4">
    <source>
        <dbReference type="ARBA" id="ARBA00022679"/>
    </source>
</evidence>
<dbReference type="PRINTS" id="PR00344">
    <property type="entry name" value="BCTRLSENSOR"/>
</dbReference>
<dbReference type="Pfam" id="PF13426">
    <property type="entry name" value="PAS_9"/>
    <property type="match status" value="1"/>
</dbReference>
<dbReference type="SMART" id="SM00388">
    <property type="entry name" value="HisKA"/>
    <property type="match status" value="1"/>
</dbReference>
<dbReference type="Pfam" id="PF00989">
    <property type="entry name" value="PAS"/>
    <property type="match status" value="1"/>
</dbReference>
<dbReference type="GO" id="GO:0006355">
    <property type="term" value="P:regulation of DNA-templated transcription"/>
    <property type="evidence" value="ECO:0007669"/>
    <property type="project" value="InterPro"/>
</dbReference>
<dbReference type="InterPro" id="IPR036097">
    <property type="entry name" value="HisK_dim/P_sf"/>
</dbReference>
<evidence type="ECO:0000256" key="3">
    <source>
        <dbReference type="ARBA" id="ARBA00022553"/>
    </source>
</evidence>
<evidence type="ECO:0000313" key="11">
    <source>
        <dbReference type="Proteomes" id="UP000238322"/>
    </source>
</evidence>
<gene>
    <name evidence="10" type="ORF">C5Y83_16985</name>
</gene>
<evidence type="ECO:0000259" key="9">
    <source>
        <dbReference type="PROSITE" id="PS50113"/>
    </source>
</evidence>
<dbReference type="InterPro" id="IPR001610">
    <property type="entry name" value="PAC"/>
</dbReference>
<dbReference type="PROSITE" id="PS50109">
    <property type="entry name" value="HIS_KIN"/>
    <property type="match status" value="1"/>
</dbReference>
<keyword evidence="5" id="KW-0418">Kinase</keyword>
<dbReference type="InterPro" id="IPR004358">
    <property type="entry name" value="Sig_transdc_His_kin-like_C"/>
</dbReference>
<dbReference type="SMART" id="SM00086">
    <property type="entry name" value="PAC"/>
    <property type="match status" value="2"/>
</dbReference>
<keyword evidence="4" id="KW-0808">Transferase</keyword>
<dbReference type="OrthoDB" id="7568856at2"/>
<dbReference type="SUPFAM" id="SSF47384">
    <property type="entry name" value="Homodimeric domain of signal transducing histidine kinase"/>
    <property type="match status" value="1"/>
</dbReference>
<dbReference type="Gene3D" id="3.30.450.20">
    <property type="entry name" value="PAS domain"/>
    <property type="match status" value="2"/>
</dbReference>
<dbReference type="InterPro" id="IPR003661">
    <property type="entry name" value="HisK_dim/P_dom"/>
</dbReference>
<dbReference type="RefSeq" id="WP_105330960.1">
    <property type="nucleotide sequence ID" value="NZ_PUHY01000012.1"/>
</dbReference>
<dbReference type="PROSITE" id="PS50110">
    <property type="entry name" value="RESPONSE_REGULATORY"/>
    <property type="match status" value="1"/>
</dbReference>
<feature type="modified residue" description="4-aspartylphosphate" evidence="6">
    <location>
        <position position="57"/>
    </location>
</feature>
<dbReference type="SUPFAM" id="SSF55785">
    <property type="entry name" value="PYP-like sensor domain (PAS domain)"/>
    <property type="match status" value="2"/>
</dbReference>
<evidence type="ECO:0000256" key="2">
    <source>
        <dbReference type="ARBA" id="ARBA00012438"/>
    </source>
</evidence>
<feature type="domain" description="Histidine kinase" evidence="7">
    <location>
        <begin position="409"/>
        <end position="626"/>
    </location>
</feature>
<proteinExistence type="predicted"/>
<dbReference type="InterPro" id="IPR052162">
    <property type="entry name" value="Sensor_kinase/Photoreceptor"/>
</dbReference>
<dbReference type="PROSITE" id="PS50113">
    <property type="entry name" value="PAC"/>
    <property type="match status" value="1"/>
</dbReference>
<dbReference type="InterPro" id="IPR011006">
    <property type="entry name" value="CheY-like_superfamily"/>
</dbReference>
<dbReference type="InterPro" id="IPR003594">
    <property type="entry name" value="HATPase_dom"/>
</dbReference>
<dbReference type="SMART" id="SM00387">
    <property type="entry name" value="HATPase_c"/>
    <property type="match status" value="1"/>
</dbReference>
<dbReference type="CDD" id="cd00130">
    <property type="entry name" value="PAS"/>
    <property type="match status" value="1"/>
</dbReference>
<evidence type="ECO:0000259" key="7">
    <source>
        <dbReference type="PROSITE" id="PS50109"/>
    </source>
</evidence>
<dbReference type="EC" id="2.7.13.3" evidence="2"/>
<dbReference type="InterPro" id="IPR001789">
    <property type="entry name" value="Sig_transdc_resp-reg_receiver"/>
</dbReference>
<comment type="catalytic activity">
    <reaction evidence="1">
        <text>ATP + protein L-histidine = ADP + protein N-phospho-L-histidine.</text>
        <dbReference type="EC" id="2.7.13.3"/>
    </reaction>
</comment>
<dbReference type="InterPro" id="IPR000014">
    <property type="entry name" value="PAS"/>
</dbReference>
<dbReference type="SMART" id="SM00091">
    <property type="entry name" value="PAS"/>
    <property type="match status" value="2"/>
</dbReference>
<dbReference type="SUPFAM" id="SSF52172">
    <property type="entry name" value="CheY-like"/>
    <property type="match status" value="1"/>
</dbReference>
<dbReference type="Pfam" id="PF02518">
    <property type="entry name" value="HATPase_c"/>
    <property type="match status" value="1"/>
</dbReference>
<dbReference type="EMBL" id="PUHY01000012">
    <property type="protein sequence ID" value="PQO31947.1"/>
    <property type="molecule type" value="Genomic_DNA"/>
</dbReference>
<feature type="domain" description="Response regulatory" evidence="8">
    <location>
        <begin position="6"/>
        <end position="121"/>
    </location>
</feature>
<organism evidence="10 11">
    <name type="scientific">Blastopirellula marina</name>
    <dbReference type="NCBI Taxonomy" id="124"/>
    <lineage>
        <taxon>Bacteria</taxon>
        <taxon>Pseudomonadati</taxon>
        <taxon>Planctomycetota</taxon>
        <taxon>Planctomycetia</taxon>
        <taxon>Pirellulales</taxon>
        <taxon>Pirellulaceae</taxon>
        <taxon>Blastopirellula</taxon>
    </lineage>
</organism>
<dbReference type="AlphaFoldDB" id="A0A2S8FIG6"/>
<accession>A0A2S8FIG6</accession>
<comment type="caution">
    <text evidence="10">The sequence shown here is derived from an EMBL/GenBank/DDBJ whole genome shotgun (WGS) entry which is preliminary data.</text>
</comment>
<feature type="domain" description="PAC" evidence="9">
    <location>
        <begin position="337"/>
        <end position="389"/>
    </location>
</feature>
<evidence type="ECO:0000256" key="6">
    <source>
        <dbReference type="PROSITE-ProRule" id="PRU00169"/>
    </source>
</evidence>
<dbReference type="CDD" id="cd00156">
    <property type="entry name" value="REC"/>
    <property type="match status" value="1"/>
</dbReference>
<reference evidence="10 11" key="1">
    <citation type="submission" date="2018-02" db="EMBL/GenBank/DDBJ databases">
        <title>Comparative genomes isolates from brazilian mangrove.</title>
        <authorList>
            <person name="Araujo J.E."/>
            <person name="Taketani R.G."/>
            <person name="Silva M.C.P."/>
            <person name="Loureco M.V."/>
            <person name="Andreote F.D."/>
        </authorList>
    </citation>
    <scope>NUCLEOTIDE SEQUENCE [LARGE SCALE GENOMIC DNA]</scope>
    <source>
        <strain evidence="10 11">Hex-1 MGV</strain>
    </source>
</reference>
<dbReference type="NCBIfam" id="TIGR00229">
    <property type="entry name" value="sensory_box"/>
    <property type="match status" value="2"/>
</dbReference>
<dbReference type="SMART" id="SM00448">
    <property type="entry name" value="REC"/>
    <property type="match status" value="1"/>
</dbReference>
<dbReference type="Gene3D" id="3.30.565.10">
    <property type="entry name" value="Histidine kinase-like ATPase, C-terminal domain"/>
    <property type="match status" value="1"/>
</dbReference>
<dbReference type="Pfam" id="PF00512">
    <property type="entry name" value="HisKA"/>
    <property type="match status" value="1"/>
</dbReference>
<dbReference type="CDD" id="cd00082">
    <property type="entry name" value="HisKA"/>
    <property type="match status" value="1"/>
</dbReference>
<dbReference type="InterPro" id="IPR005467">
    <property type="entry name" value="His_kinase_dom"/>
</dbReference>
<keyword evidence="3 6" id="KW-0597">Phosphoprotein</keyword>
<dbReference type="GO" id="GO:0000155">
    <property type="term" value="F:phosphorelay sensor kinase activity"/>
    <property type="evidence" value="ECO:0007669"/>
    <property type="project" value="InterPro"/>
</dbReference>
<dbReference type="SUPFAM" id="SSF55874">
    <property type="entry name" value="ATPase domain of HSP90 chaperone/DNA topoisomerase II/histidine kinase"/>
    <property type="match status" value="1"/>
</dbReference>
<dbReference type="InterPro" id="IPR013767">
    <property type="entry name" value="PAS_fold"/>
</dbReference>
<sequence>MAKKLRLLIVEDDSAHARLIMRGFRSEMEDFDLTTRFSLKDARAAIEAELPDLVIVDLSLPDGVGADLIESHLPMQRYPVMIITSQGDEQTAVEMLKRGAIDYVVKSDGGFNDLPRLAKRSIREWRLQCEKVEAEEALRNSEQRYRAIIDHSPMSIVVACQGRIVLANGMALTCLGASSTVQVVGKTIEDFSIPDEDALAKHTGEVVGVRSPAMMNEYVVRRVDGSLLDVELMTTAVDYYGQEATQYVFQDITLRKEAETEMRIRDRAIASASDGIFIVQLSQGKIYVVDCNKAFLEILGCTRDSVRQEGLDVIRCDSRYETRFHLIVNAILRRQPVRDTIRILTEKDEYRWVEISISPVHVSDSQSAHVVGVVHDITEKVNAEEEIRKRNAELAHFLRLTAMGELVAGLAHEVNQPLYAISNYAGTCENLLKNPDNIDLPSVSQCVSRIGQQSRRAAEIIKRLRNYVSRAAPKVESVPIADLLNDSIALLGPLLEEQAVEVKIDLADSLPGVFVDKIQIEQVLTNLISNATDAIDDSNPQRVIEVESHLVESKGESLVQVSVRDYGVGLPQDLDVFEAFQSTKETGMGMGLSISRTIIESHGGKIWVEAAPTCGTIFSFTLPTTIQQVTGNADESDRVCH</sequence>
<evidence type="ECO:0000313" key="10">
    <source>
        <dbReference type="EMBL" id="PQO31947.1"/>
    </source>
</evidence>
<dbReference type="Proteomes" id="UP000238322">
    <property type="component" value="Unassembled WGS sequence"/>
</dbReference>
<dbReference type="Gene3D" id="1.10.287.130">
    <property type="match status" value="1"/>
</dbReference>
<evidence type="ECO:0000256" key="1">
    <source>
        <dbReference type="ARBA" id="ARBA00000085"/>
    </source>
</evidence>
<evidence type="ECO:0000256" key="5">
    <source>
        <dbReference type="ARBA" id="ARBA00022777"/>
    </source>
</evidence>
<dbReference type="Pfam" id="PF00072">
    <property type="entry name" value="Response_reg"/>
    <property type="match status" value="1"/>
</dbReference>
<protein>
    <recommendedName>
        <fullName evidence="2">histidine kinase</fullName>
        <ecNumber evidence="2">2.7.13.3</ecNumber>
    </recommendedName>
</protein>
<dbReference type="InterPro" id="IPR035965">
    <property type="entry name" value="PAS-like_dom_sf"/>
</dbReference>
<evidence type="ECO:0000259" key="8">
    <source>
        <dbReference type="PROSITE" id="PS50110"/>
    </source>
</evidence>
<dbReference type="InterPro" id="IPR036890">
    <property type="entry name" value="HATPase_C_sf"/>
</dbReference>
<dbReference type="InterPro" id="IPR000700">
    <property type="entry name" value="PAS-assoc_C"/>
</dbReference>